<gene>
    <name evidence="2" type="ORF">EGN73_09155</name>
</gene>
<proteinExistence type="predicted"/>
<keyword evidence="3" id="KW-1185">Reference proteome</keyword>
<dbReference type="AlphaFoldDB" id="A0A951MDS7"/>
<comment type="caution">
    <text evidence="2">The sequence shown here is derived from an EMBL/GenBank/DDBJ whole genome shotgun (WGS) entry which is preliminary data.</text>
</comment>
<dbReference type="Pfam" id="PF10005">
    <property type="entry name" value="Zn_ribbon_DZR_6"/>
    <property type="match status" value="1"/>
</dbReference>
<organism evidence="2 3">
    <name type="scientific">Arthrospiribacter ruber</name>
    <dbReference type="NCBI Taxonomy" id="2487934"/>
    <lineage>
        <taxon>Bacteria</taxon>
        <taxon>Pseudomonadati</taxon>
        <taxon>Bacteroidota</taxon>
        <taxon>Cytophagia</taxon>
        <taxon>Cytophagales</taxon>
        <taxon>Cyclobacteriaceae</taxon>
        <taxon>Arthrospiribacter</taxon>
    </lineage>
</organism>
<evidence type="ECO:0000313" key="3">
    <source>
        <dbReference type="Proteomes" id="UP000727490"/>
    </source>
</evidence>
<dbReference type="Proteomes" id="UP000727490">
    <property type="component" value="Unassembled WGS sequence"/>
</dbReference>
<evidence type="ECO:0000313" key="2">
    <source>
        <dbReference type="EMBL" id="MBW3467980.1"/>
    </source>
</evidence>
<dbReference type="RefSeq" id="WP_219288601.1">
    <property type="nucleotide sequence ID" value="NZ_RPHB01000004.1"/>
</dbReference>
<dbReference type="InterPro" id="IPR011201">
    <property type="entry name" value="Zinc-ribbon_6_bact"/>
</dbReference>
<dbReference type="InterPro" id="IPR031321">
    <property type="entry name" value="UCP012641"/>
</dbReference>
<sequence>MKLFKCQNCDHPVYFDNTYCGHCQCKLGFDPVSMEMLSLKPEIEDNWVNIKSGKAFRYCKNHSHDVCNWLIAAEDKNEFCRACQHNRVIPNLAEKEFLERWNKVEQAKRRLIYSLIKWKLPLISKLESEDGGLVFDFKSDEYGPEGKQVLTGHAMGVITINIAEADDVEREMAKKQMDEVYRTLLGHFRHEVGHYYWERLIAQSQWLEGFRNIFGNEELDYGKAMDNYYQNGPKPNWQIEYISAYATMHPWEDWAETWAHYMHIVDTLETAFYFGIGVDPRQQQTGDWLKSKVDENAYDCSDFQRILDMWMPLSIALNSVSRSMGAQDPYPFVINSKVIEKLSFIHKVIKSV</sequence>
<reference evidence="2 3" key="1">
    <citation type="journal article" date="2020" name="Syst. Appl. Microbiol.">
        <title>Arthrospiribacter ruber gen. nov., sp. nov., a novel bacterium isolated from Arthrospira cultures.</title>
        <authorList>
            <person name="Waleron M."/>
            <person name="Misztak A."/>
            <person name="Waleron M.M."/>
            <person name="Furmaniak M."/>
            <person name="Mrozik A."/>
            <person name="Waleron K."/>
        </authorList>
    </citation>
    <scope>NUCLEOTIDE SEQUENCE [LARGE SCALE GENOMIC DNA]</scope>
    <source>
        <strain evidence="2 3">DPMB0001</strain>
    </source>
</reference>
<dbReference type="EMBL" id="RPHB01000004">
    <property type="protein sequence ID" value="MBW3467980.1"/>
    <property type="molecule type" value="Genomic_DNA"/>
</dbReference>
<feature type="domain" description="Zinc-ribbon" evidence="1">
    <location>
        <begin position="3"/>
        <end position="93"/>
    </location>
</feature>
<dbReference type="PIRSF" id="PIRSF012641">
    <property type="entry name" value="UCP012641"/>
    <property type="match status" value="1"/>
</dbReference>
<dbReference type="Pfam" id="PF15887">
    <property type="entry name" value="Peptidase_Mx"/>
    <property type="match status" value="1"/>
</dbReference>
<name>A0A951MDS7_9BACT</name>
<protein>
    <recommendedName>
        <fullName evidence="1">Zinc-ribbon domain-containing protein</fullName>
    </recommendedName>
</protein>
<evidence type="ECO:0000259" key="1">
    <source>
        <dbReference type="Pfam" id="PF10005"/>
    </source>
</evidence>
<accession>A0A951MDS7</accession>